<reference evidence="4 5" key="1">
    <citation type="submission" date="2015-01" db="EMBL/GenBank/DDBJ databases">
        <title>Draft Genome Sequences of Four Bacillus thermoamylovorans Strains, Isolated From Food Products.</title>
        <authorList>
            <person name="Krawcyk A.O."/>
            <person name="Berendsen E.M."/>
            <person name="Eijlander R.T."/>
            <person name="de Jong A."/>
            <person name="Wells-Bennik M."/>
            <person name="Kuipers O.P."/>
        </authorList>
    </citation>
    <scope>NUCLEOTIDE SEQUENCE [LARGE SCALE GENOMIC DNA]</scope>
    <source>
        <strain evidence="4 5">B4167</strain>
    </source>
</reference>
<dbReference type="Pfam" id="PF00480">
    <property type="entry name" value="ROK"/>
    <property type="match status" value="1"/>
</dbReference>
<protein>
    <recommendedName>
        <fullName evidence="6">ROK family transcriptional regulator</fullName>
    </recommendedName>
</protein>
<dbReference type="AlphaFoldDB" id="A0ABD4ABH5"/>
<dbReference type="InterPro" id="IPR036390">
    <property type="entry name" value="WH_DNA-bd_sf"/>
</dbReference>
<comment type="caution">
    <text evidence="4">The sequence shown here is derived from an EMBL/GenBank/DDBJ whole genome shotgun (WGS) entry which is preliminary data.</text>
</comment>
<keyword evidence="3" id="KW-0859">Xylose metabolism</keyword>
<dbReference type="RefSeq" id="WP_041901980.1">
    <property type="nucleotide sequence ID" value="NZ_CP023704.1"/>
</dbReference>
<proteinExistence type="inferred from homology"/>
<accession>A0ABD4ABH5</accession>
<dbReference type="PANTHER" id="PTHR18964:SF149">
    <property type="entry name" value="BIFUNCTIONAL UDP-N-ACETYLGLUCOSAMINE 2-EPIMERASE_N-ACETYLMANNOSAMINE KINASE"/>
    <property type="match status" value="1"/>
</dbReference>
<dbReference type="Pfam" id="PF13412">
    <property type="entry name" value="HTH_24"/>
    <property type="match status" value="1"/>
</dbReference>
<evidence type="ECO:0008006" key="6">
    <source>
        <dbReference type="Google" id="ProtNLM"/>
    </source>
</evidence>
<comment type="function">
    <text evidence="1">Transcriptional repressor of xylose-utilizing enzymes.</text>
</comment>
<evidence type="ECO:0000313" key="4">
    <source>
        <dbReference type="EMBL" id="KIO74037.1"/>
    </source>
</evidence>
<dbReference type="KEGG" id="bthv:CQJ30_14690"/>
<dbReference type="GO" id="GO:0042732">
    <property type="term" value="P:D-xylose metabolic process"/>
    <property type="evidence" value="ECO:0007669"/>
    <property type="project" value="UniProtKB-KW"/>
</dbReference>
<dbReference type="EMBL" id="JXLU01000014">
    <property type="protein sequence ID" value="KIO74037.1"/>
    <property type="molecule type" value="Genomic_DNA"/>
</dbReference>
<dbReference type="InterPro" id="IPR043129">
    <property type="entry name" value="ATPase_NBD"/>
</dbReference>
<dbReference type="Gene3D" id="1.10.10.10">
    <property type="entry name" value="Winged helix-like DNA-binding domain superfamily/Winged helix DNA-binding domain"/>
    <property type="match status" value="1"/>
</dbReference>
<keyword evidence="3" id="KW-0119">Carbohydrate metabolism</keyword>
<dbReference type="InterPro" id="IPR036388">
    <property type="entry name" value="WH-like_DNA-bd_sf"/>
</dbReference>
<dbReference type="PANTHER" id="PTHR18964">
    <property type="entry name" value="ROK (REPRESSOR, ORF, KINASE) FAMILY"/>
    <property type="match status" value="1"/>
</dbReference>
<comment type="similarity">
    <text evidence="2">Belongs to the ROK (NagC/XylR) family.</text>
</comment>
<dbReference type="Gene3D" id="3.30.420.40">
    <property type="match status" value="2"/>
</dbReference>
<organism evidence="4 5">
    <name type="scientific">Caldibacillus thermoamylovorans</name>
    <dbReference type="NCBI Taxonomy" id="35841"/>
    <lineage>
        <taxon>Bacteria</taxon>
        <taxon>Bacillati</taxon>
        <taxon>Bacillota</taxon>
        <taxon>Bacilli</taxon>
        <taxon>Bacillales</taxon>
        <taxon>Bacillaceae</taxon>
        <taxon>Caldibacillus</taxon>
    </lineage>
</organism>
<name>A0ABD4ABH5_9BACI</name>
<dbReference type="Proteomes" id="UP000032076">
    <property type="component" value="Unassembled WGS sequence"/>
</dbReference>
<evidence type="ECO:0000256" key="2">
    <source>
        <dbReference type="ARBA" id="ARBA00006479"/>
    </source>
</evidence>
<sequence>MNKPRKASRQLVKSLNRELVINELKEFPKQSRADLSKRTKLSKPAVSEIVKELIEEGLVIEIGLGPSSGGKKPILLEYNSKANYVLGVLVEDDKIFITVGDMNGELVDITQLTFTPPTEGSMIVSLIENGVRKILNSQKIKIDKVLGMTVGISGISVDPNQKIDYSPSIDWGDINLKDMLSKKLDMQIIIENDVNLMTIGEYYKGSGFNIPNLVYLFIGNGIGSGIIINGQFYKGSHTAAGEIGYMFIGNESNFRQNMGIFEATYGRFGISEMLKQEYLEFKQDDSLIQVMQAHDHNLKIKEILNEVIKEWAKAAVNIISILDPEMVILSGELAYMNEESFNLFKSIVENYVPKLPDLKITKLGSKAGLYGAVHLALNHFKQPALNIN</sequence>
<evidence type="ECO:0000313" key="5">
    <source>
        <dbReference type="Proteomes" id="UP000032076"/>
    </source>
</evidence>
<gene>
    <name evidence="4" type="ORF">B4167_1581</name>
</gene>
<dbReference type="SUPFAM" id="SSF53067">
    <property type="entry name" value="Actin-like ATPase domain"/>
    <property type="match status" value="1"/>
</dbReference>
<evidence type="ECO:0000256" key="3">
    <source>
        <dbReference type="ARBA" id="ARBA00022629"/>
    </source>
</evidence>
<dbReference type="InterPro" id="IPR000600">
    <property type="entry name" value="ROK"/>
</dbReference>
<dbReference type="SUPFAM" id="SSF46785">
    <property type="entry name" value="Winged helix' DNA-binding domain"/>
    <property type="match status" value="1"/>
</dbReference>
<evidence type="ECO:0000256" key="1">
    <source>
        <dbReference type="ARBA" id="ARBA00002486"/>
    </source>
</evidence>
<dbReference type="CDD" id="cd23763">
    <property type="entry name" value="ASKHA_ATPase_ROK"/>
    <property type="match status" value="1"/>
</dbReference>